<proteinExistence type="predicted"/>
<dbReference type="Proteomes" id="UP001500503">
    <property type="component" value="Unassembled WGS sequence"/>
</dbReference>
<name>A0ABP8R511_9ACTN</name>
<feature type="domain" description="Histidine kinase/HSP90-like ATPase" evidence="2">
    <location>
        <begin position="54"/>
        <end position="166"/>
    </location>
</feature>
<evidence type="ECO:0000313" key="4">
    <source>
        <dbReference type="Proteomes" id="UP001500503"/>
    </source>
</evidence>
<reference evidence="4" key="1">
    <citation type="journal article" date="2019" name="Int. J. Syst. Evol. Microbiol.">
        <title>The Global Catalogue of Microorganisms (GCM) 10K type strain sequencing project: providing services to taxonomists for standard genome sequencing and annotation.</title>
        <authorList>
            <consortium name="The Broad Institute Genomics Platform"/>
            <consortium name="The Broad Institute Genome Sequencing Center for Infectious Disease"/>
            <person name="Wu L."/>
            <person name="Ma J."/>
        </authorList>
    </citation>
    <scope>NUCLEOTIDE SEQUENCE [LARGE SCALE GENOMIC DNA]</scope>
    <source>
        <strain evidence="4">JCM 17933</strain>
    </source>
</reference>
<keyword evidence="1" id="KW-0418">Kinase</keyword>
<protein>
    <recommendedName>
        <fullName evidence="2">Histidine kinase/HSP90-like ATPase domain-containing protein</fullName>
    </recommendedName>
</protein>
<accession>A0ABP8R511</accession>
<dbReference type="PANTHER" id="PTHR35526:SF3">
    <property type="entry name" value="ANTI-SIGMA-F FACTOR RSBW"/>
    <property type="match status" value="1"/>
</dbReference>
<dbReference type="InterPro" id="IPR036890">
    <property type="entry name" value="HATPase_C_sf"/>
</dbReference>
<comment type="caution">
    <text evidence="3">The sequence shown here is derived from an EMBL/GenBank/DDBJ whole genome shotgun (WGS) entry which is preliminary data.</text>
</comment>
<dbReference type="PANTHER" id="PTHR35526">
    <property type="entry name" value="ANTI-SIGMA-F FACTOR RSBW-RELATED"/>
    <property type="match status" value="1"/>
</dbReference>
<evidence type="ECO:0000256" key="1">
    <source>
        <dbReference type="ARBA" id="ARBA00022527"/>
    </source>
</evidence>
<sequence length="177" mass="19460">MVGTPVTRAEVVCPEFGLIMDHPDGEDDPDISLHITTRPGDDVTIALGDDLTWVKFARDRTAAVMNAWGLGGHIPAATLVVSELVTNALRHALPSVEVRPHPPVLLRLVRRRRSVVCLVADPSDRPPVLAEADFAAETGRGLYLVAAHSRRWDWAPRRDRPGKWVWALLPPPPDASR</sequence>
<organism evidence="3 4">
    <name type="scientific">Actinoallomurus oryzae</name>
    <dbReference type="NCBI Taxonomy" id="502180"/>
    <lineage>
        <taxon>Bacteria</taxon>
        <taxon>Bacillati</taxon>
        <taxon>Actinomycetota</taxon>
        <taxon>Actinomycetes</taxon>
        <taxon>Streptosporangiales</taxon>
        <taxon>Thermomonosporaceae</taxon>
        <taxon>Actinoallomurus</taxon>
    </lineage>
</organism>
<dbReference type="InterPro" id="IPR003594">
    <property type="entry name" value="HATPase_dom"/>
</dbReference>
<evidence type="ECO:0000313" key="3">
    <source>
        <dbReference type="EMBL" id="GAA4518033.1"/>
    </source>
</evidence>
<dbReference type="SUPFAM" id="SSF55874">
    <property type="entry name" value="ATPase domain of HSP90 chaperone/DNA topoisomerase II/histidine kinase"/>
    <property type="match status" value="1"/>
</dbReference>
<dbReference type="EMBL" id="BAABHF010000059">
    <property type="protein sequence ID" value="GAA4518033.1"/>
    <property type="molecule type" value="Genomic_DNA"/>
</dbReference>
<dbReference type="CDD" id="cd16936">
    <property type="entry name" value="HATPase_RsbW-like"/>
    <property type="match status" value="1"/>
</dbReference>
<dbReference type="Pfam" id="PF13581">
    <property type="entry name" value="HATPase_c_2"/>
    <property type="match status" value="1"/>
</dbReference>
<keyword evidence="1" id="KW-0723">Serine/threonine-protein kinase</keyword>
<keyword evidence="4" id="KW-1185">Reference proteome</keyword>
<dbReference type="InterPro" id="IPR050267">
    <property type="entry name" value="Anti-sigma-factor_SerPK"/>
</dbReference>
<keyword evidence="1" id="KW-0808">Transferase</keyword>
<evidence type="ECO:0000259" key="2">
    <source>
        <dbReference type="Pfam" id="PF13581"/>
    </source>
</evidence>
<dbReference type="Gene3D" id="3.30.565.10">
    <property type="entry name" value="Histidine kinase-like ATPase, C-terminal domain"/>
    <property type="match status" value="1"/>
</dbReference>
<gene>
    <name evidence="3" type="ORF">GCM10023191_091540</name>
</gene>